<evidence type="ECO:0000256" key="2">
    <source>
        <dbReference type="ARBA" id="ARBA00023016"/>
    </source>
</evidence>
<dbReference type="PANTHER" id="PTHR34772:SF1">
    <property type="entry name" value="RNA-BINDING PROTEIN HFQ"/>
    <property type="match status" value="1"/>
</dbReference>
<dbReference type="InterPro" id="IPR005001">
    <property type="entry name" value="Hfq"/>
</dbReference>
<dbReference type="EMBL" id="JACEOL010000043">
    <property type="protein sequence ID" value="MBA4603220.1"/>
    <property type="molecule type" value="Genomic_DNA"/>
</dbReference>
<evidence type="ECO:0000313" key="4">
    <source>
        <dbReference type="Proteomes" id="UP000538292"/>
    </source>
</evidence>
<dbReference type="Gene3D" id="2.30.30.100">
    <property type="match status" value="1"/>
</dbReference>
<organism evidence="3 4">
    <name type="scientific">Thermoactinomyces mirandus</name>
    <dbReference type="NCBI Taxonomy" id="2756294"/>
    <lineage>
        <taxon>Bacteria</taxon>
        <taxon>Bacillati</taxon>
        <taxon>Bacillota</taxon>
        <taxon>Bacilli</taxon>
        <taxon>Bacillales</taxon>
        <taxon>Thermoactinomycetaceae</taxon>
        <taxon>Thermoactinomyces</taxon>
    </lineage>
</organism>
<dbReference type="GO" id="GO:0043487">
    <property type="term" value="P:regulation of RNA stability"/>
    <property type="evidence" value="ECO:0007669"/>
    <property type="project" value="TreeGrafter"/>
</dbReference>
<keyword evidence="1" id="KW-0694">RNA-binding</keyword>
<comment type="caution">
    <text evidence="3">The sequence shown here is derived from an EMBL/GenBank/DDBJ whole genome shotgun (WGS) entry which is preliminary data.</text>
</comment>
<reference evidence="3 4" key="1">
    <citation type="submission" date="2020-07" db="EMBL/GenBank/DDBJ databases">
        <title>Thermoactinomyces phylogeny.</title>
        <authorList>
            <person name="Dunlap C."/>
        </authorList>
    </citation>
    <scope>NUCLEOTIDE SEQUENCE [LARGE SCALE GENOMIC DNA]</scope>
    <source>
        <strain evidence="3 4">AMNI-1</strain>
    </source>
</reference>
<dbReference type="InterPro" id="IPR010920">
    <property type="entry name" value="LSM_dom_sf"/>
</dbReference>
<gene>
    <name evidence="3" type="ORF">H2C83_13005</name>
</gene>
<dbReference type="Pfam" id="PF17209">
    <property type="entry name" value="Hfq"/>
    <property type="match status" value="1"/>
</dbReference>
<name>A0A7W1XUH1_9BACL</name>
<keyword evidence="4" id="KW-1185">Reference proteome</keyword>
<sequence>MNKVQDQVLSALKEKETMITLFLVNGFQYRGKIVDFDKFTLSLEADGQLFVISKKMVSTIQTTEALLSKKDQDGF</sequence>
<dbReference type="AlphaFoldDB" id="A0A7W1XUH1"/>
<dbReference type="SUPFAM" id="SSF50182">
    <property type="entry name" value="Sm-like ribonucleoproteins"/>
    <property type="match status" value="1"/>
</dbReference>
<evidence type="ECO:0000256" key="1">
    <source>
        <dbReference type="ARBA" id="ARBA00022884"/>
    </source>
</evidence>
<evidence type="ECO:0000313" key="3">
    <source>
        <dbReference type="EMBL" id="MBA4603220.1"/>
    </source>
</evidence>
<dbReference type="RefSeq" id="WP_181741551.1">
    <property type="nucleotide sequence ID" value="NZ_JACEOL010000043.1"/>
</dbReference>
<accession>A0A7W1XUH1</accession>
<protein>
    <submittedName>
        <fullName evidence="3">RNA chaperone Hfq</fullName>
    </submittedName>
</protein>
<dbReference type="GO" id="GO:0003723">
    <property type="term" value="F:RNA binding"/>
    <property type="evidence" value="ECO:0007669"/>
    <property type="project" value="UniProtKB-KW"/>
</dbReference>
<dbReference type="GO" id="GO:0005829">
    <property type="term" value="C:cytosol"/>
    <property type="evidence" value="ECO:0007669"/>
    <property type="project" value="TreeGrafter"/>
</dbReference>
<keyword evidence="2" id="KW-0346">Stress response</keyword>
<dbReference type="PANTHER" id="PTHR34772">
    <property type="entry name" value="RNA-BINDING PROTEIN HFQ"/>
    <property type="match status" value="1"/>
</dbReference>
<dbReference type="Proteomes" id="UP000538292">
    <property type="component" value="Unassembled WGS sequence"/>
</dbReference>
<proteinExistence type="predicted"/>
<dbReference type="GO" id="GO:0006355">
    <property type="term" value="P:regulation of DNA-templated transcription"/>
    <property type="evidence" value="ECO:0007669"/>
    <property type="project" value="InterPro"/>
</dbReference>
<dbReference type="GO" id="GO:0045974">
    <property type="term" value="P:regulation of translation, ncRNA-mediated"/>
    <property type="evidence" value="ECO:0007669"/>
    <property type="project" value="TreeGrafter"/>
</dbReference>